<organism evidence="1">
    <name type="scientific">Anguilla anguilla</name>
    <name type="common">European freshwater eel</name>
    <name type="synonym">Muraena anguilla</name>
    <dbReference type="NCBI Taxonomy" id="7936"/>
    <lineage>
        <taxon>Eukaryota</taxon>
        <taxon>Metazoa</taxon>
        <taxon>Chordata</taxon>
        <taxon>Craniata</taxon>
        <taxon>Vertebrata</taxon>
        <taxon>Euteleostomi</taxon>
        <taxon>Actinopterygii</taxon>
        <taxon>Neopterygii</taxon>
        <taxon>Teleostei</taxon>
        <taxon>Anguilliformes</taxon>
        <taxon>Anguillidae</taxon>
        <taxon>Anguilla</taxon>
    </lineage>
</organism>
<sequence length="54" mass="6344">MTFLSFILFSSKIALVKYCFIEKNHLLLKCIFDLSKCLQLSIAKYEYSLFLPDC</sequence>
<protein>
    <submittedName>
        <fullName evidence="1">Uncharacterized protein</fullName>
    </submittedName>
</protein>
<dbReference type="EMBL" id="GBXM01108038">
    <property type="protein sequence ID" value="JAH00539.1"/>
    <property type="molecule type" value="Transcribed_RNA"/>
</dbReference>
<name>A0A0E9P7Q7_ANGAN</name>
<reference evidence="1" key="2">
    <citation type="journal article" date="2015" name="Fish Shellfish Immunol.">
        <title>Early steps in the European eel (Anguilla anguilla)-Vibrio vulnificus interaction in the gills: Role of the RtxA13 toxin.</title>
        <authorList>
            <person name="Callol A."/>
            <person name="Pajuelo D."/>
            <person name="Ebbesson L."/>
            <person name="Teles M."/>
            <person name="MacKenzie S."/>
            <person name="Amaro C."/>
        </authorList>
    </citation>
    <scope>NUCLEOTIDE SEQUENCE</scope>
</reference>
<reference evidence="1" key="1">
    <citation type="submission" date="2014-11" db="EMBL/GenBank/DDBJ databases">
        <authorList>
            <person name="Amaro Gonzalez C."/>
        </authorList>
    </citation>
    <scope>NUCLEOTIDE SEQUENCE</scope>
</reference>
<dbReference type="AlphaFoldDB" id="A0A0E9P7Q7"/>
<proteinExistence type="predicted"/>
<accession>A0A0E9P7Q7</accession>
<evidence type="ECO:0000313" key="1">
    <source>
        <dbReference type="EMBL" id="JAH00539.1"/>
    </source>
</evidence>